<evidence type="ECO:0000256" key="1">
    <source>
        <dbReference type="ARBA" id="ARBA00002949"/>
    </source>
</evidence>
<evidence type="ECO:0000256" key="6">
    <source>
        <dbReference type="ARBA" id="ARBA00022505"/>
    </source>
</evidence>
<dbReference type="SUPFAM" id="SSF161098">
    <property type="entry name" value="MetI-like"/>
    <property type="match status" value="1"/>
</dbReference>
<evidence type="ECO:0000256" key="4">
    <source>
        <dbReference type="ARBA" id="ARBA00022448"/>
    </source>
</evidence>
<evidence type="ECO:0000256" key="2">
    <source>
        <dbReference type="ARBA" id="ARBA00004651"/>
    </source>
</evidence>
<comment type="caution">
    <text evidence="13">The sequence shown here is derived from an EMBL/GenBank/DDBJ whole genome shotgun (WGS) entry which is preliminary data.</text>
</comment>
<keyword evidence="8 10" id="KW-1133">Transmembrane helix</keyword>
<evidence type="ECO:0000256" key="7">
    <source>
        <dbReference type="ARBA" id="ARBA00022692"/>
    </source>
</evidence>
<dbReference type="PANTHER" id="PTHR30183">
    <property type="entry name" value="MOLYBDENUM TRANSPORT SYSTEM PERMEASE PROTEIN MODB"/>
    <property type="match status" value="1"/>
</dbReference>
<keyword evidence="14" id="KW-1185">Reference proteome</keyword>
<feature type="transmembrane region" description="Helical" evidence="10">
    <location>
        <begin position="56"/>
        <end position="77"/>
    </location>
</feature>
<evidence type="ECO:0000259" key="12">
    <source>
        <dbReference type="PROSITE" id="PS50928"/>
    </source>
</evidence>
<feature type="transmembrane region" description="Helical" evidence="10">
    <location>
        <begin position="205"/>
        <end position="226"/>
    </location>
</feature>
<evidence type="ECO:0000256" key="3">
    <source>
        <dbReference type="ARBA" id="ARBA00007069"/>
    </source>
</evidence>
<evidence type="ECO:0000256" key="9">
    <source>
        <dbReference type="ARBA" id="ARBA00023136"/>
    </source>
</evidence>
<dbReference type="Proteomes" id="UP001230156">
    <property type="component" value="Unassembled WGS sequence"/>
</dbReference>
<evidence type="ECO:0000313" key="13">
    <source>
        <dbReference type="EMBL" id="MDQ7251585.1"/>
    </source>
</evidence>
<comment type="subcellular location">
    <subcellularLocation>
        <location evidence="11">Cell inner membrane</location>
        <topology evidence="11">Multi-pass membrane protein</topology>
    </subcellularLocation>
    <subcellularLocation>
        <location evidence="2 10">Cell membrane</location>
        <topology evidence="2 10">Multi-pass membrane protein</topology>
    </subcellularLocation>
</comment>
<accession>A0ABU0YV37</accession>
<reference evidence="14" key="1">
    <citation type="submission" date="2023-08" db="EMBL/GenBank/DDBJ databases">
        <title>Rhodospirillaceae gen. nov., a novel taxon isolated from the Yangtze River Yuezi River estuary sludge.</title>
        <authorList>
            <person name="Ruan L."/>
        </authorList>
    </citation>
    <scope>NUCLEOTIDE SEQUENCE [LARGE SCALE GENOMIC DNA]</scope>
    <source>
        <strain evidence="14">R-7</strain>
    </source>
</reference>
<dbReference type="Gene3D" id="1.10.3720.10">
    <property type="entry name" value="MetI-like"/>
    <property type="match status" value="1"/>
</dbReference>
<keyword evidence="6 11" id="KW-0500">Molybdenum</keyword>
<keyword evidence="9 10" id="KW-0472">Membrane</keyword>
<evidence type="ECO:0000256" key="10">
    <source>
        <dbReference type="RuleBase" id="RU363032"/>
    </source>
</evidence>
<gene>
    <name evidence="13" type="primary">modB</name>
    <name evidence="13" type="ORF">Q8A70_28115</name>
</gene>
<dbReference type="RefSeq" id="WP_379962091.1">
    <property type="nucleotide sequence ID" value="NZ_JAUYVI010000014.1"/>
</dbReference>
<dbReference type="InterPro" id="IPR000515">
    <property type="entry name" value="MetI-like"/>
</dbReference>
<proteinExistence type="inferred from homology"/>
<evidence type="ECO:0000256" key="5">
    <source>
        <dbReference type="ARBA" id="ARBA00022475"/>
    </source>
</evidence>
<keyword evidence="7 10" id="KW-0812">Transmembrane</keyword>
<dbReference type="EMBL" id="JAUYVI010000014">
    <property type="protein sequence ID" value="MDQ7251585.1"/>
    <property type="molecule type" value="Genomic_DNA"/>
</dbReference>
<dbReference type="NCBIfam" id="NF006939">
    <property type="entry name" value="PRK09421.1"/>
    <property type="match status" value="1"/>
</dbReference>
<dbReference type="NCBIfam" id="TIGR02141">
    <property type="entry name" value="modB_ABC"/>
    <property type="match status" value="1"/>
</dbReference>
<dbReference type="CDD" id="cd06261">
    <property type="entry name" value="TM_PBP2"/>
    <property type="match status" value="1"/>
</dbReference>
<protein>
    <recommendedName>
        <fullName evidence="11">Molybdenum transport system permease</fullName>
    </recommendedName>
</protein>
<dbReference type="PANTHER" id="PTHR30183:SF3">
    <property type="entry name" value="MOLYBDENUM TRANSPORT SYSTEM PERMEASE PROTEIN MODB"/>
    <property type="match status" value="1"/>
</dbReference>
<comment type="similarity">
    <text evidence="3 11">Belongs to the binding-protein-dependent transport system permease family. CysTW subfamily.</text>
</comment>
<sequence>MLPQEFTSPLSPFEIEAMLLSLKVGVWSMIGAMPIAIALAWVLARRDFVGKSLVDALLHLPLVLPPVSIGFILLILFGRQGWLGKPLADWFGITVMFKWQGAAIASAVMALPLTVGAIRLSIAAVDQKLEAAARSLGASRLDVFFSVTLPIAFPGLIAGAILGFARSLGEFGATITFVSTIPGETETLPLAMYRALQSPQGDTQALRLTVIAVVIALCALVGANLLTRWATARGAR</sequence>
<name>A0ABU0YV37_9PROT</name>
<feature type="transmembrane region" description="Helical" evidence="10">
    <location>
        <begin position="20"/>
        <end position="44"/>
    </location>
</feature>
<evidence type="ECO:0000256" key="11">
    <source>
        <dbReference type="RuleBase" id="RU365097"/>
    </source>
</evidence>
<comment type="function">
    <text evidence="1 11">Part of the binding-protein-dependent transport system for molybdenum; probably responsible for the translocation of the substrate across the membrane.</text>
</comment>
<evidence type="ECO:0000313" key="14">
    <source>
        <dbReference type="Proteomes" id="UP001230156"/>
    </source>
</evidence>
<feature type="transmembrane region" description="Helical" evidence="10">
    <location>
        <begin position="97"/>
        <end position="122"/>
    </location>
</feature>
<feature type="domain" description="ABC transmembrane type-1" evidence="12">
    <location>
        <begin position="18"/>
        <end position="221"/>
    </location>
</feature>
<dbReference type="Pfam" id="PF00528">
    <property type="entry name" value="BPD_transp_1"/>
    <property type="match status" value="1"/>
</dbReference>
<dbReference type="InterPro" id="IPR011867">
    <property type="entry name" value="ModB_ABC"/>
</dbReference>
<dbReference type="InterPro" id="IPR035906">
    <property type="entry name" value="MetI-like_sf"/>
</dbReference>
<keyword evidence="5" id="KW-1003">Cell membrane</keyword>
<feature type="transmembrane region" description="Helical" evidence="10">
    <location>
        <begin position="143"/>
        <end position="165"/>
    </location>
</feature>
<keyword evidence="11" id="KW-0997">Cell inner membrane</keyword>
<keyword evidence="4 10" id="KW-0813">Transport</keyword>
<dbReference type="PROSITE" id="PS50928">
    <property type="entry name" value="ABC_TM1"/>
    <property type="match status" value="1"/>
</dbReference>
<organism evidence="13 14">
    <name type="scientific">Dongia sedimenti</name>
    <dbReference type="NCBI Taxonomy" id="3064282"/>
    <lineage>
        <taxon>Bacteria</taxon>
        <taxon>Pseudomonadati</taxon>
        <taxon>Pseudomonadota</taxon>
        <taxon>Alphaproteobacteria</taxon>
        <taxon>Rhodospirillales</taxon>
        <taxon>Dongiaceae</taxon>
        <taxon>Dongia</taxon>
    </lineage>
</organism>
<evidence type="ECO:0000256" key="8">
    <source>
        <dbReference type="ARBA" id="ARBA00022989"/>
    </source>
</evidence>